<dbReference type="Proteomes" id="UP000004508">
    <property type="component" value="Unassembled WGS sequence"/>
</dbReference>
<accession>D6TNW9</accession>
<comment type="caution">
    <text evidence="2">The sequence shown here is derived from an EMBL/GenBank/DDBJ whole genome shotgun (WGS) entry which is preliminary data.</text>
</comment>
<feature type="compositionally biased region" description="Basic residues" evidence="1">
    <location>
        <begin position="38"/>
        <end position="47"/>
    </location>
</feature>
<dbReference type="STRING" id="485913.Krac_6727"/>
<protein>
    <submittedName>
        <fullName evidence="2">Transposase IS605 OrfB</fullName>
    </submittedName>
</protein>
<evidence type="ECO:0000313" key="2">
    <source>
        <dbReference type="EMBL" id="EFH85505.1"/>
    </source>
</evidence>
<proteinExistence type="predicted"/>
<name>D6TNW9_KTERA</name>
<organism evidence="2 3">
    <name type="scientific">Ktedonobacter racemifer DSM 44963</name>
    <dbReference type="NCBI Taxonomy" id="485913"/>
    <lineage>
        <taxon>Bacteria</taxon>
        <taxon>Bacillati</taxon>
        <taxon>Chloroflexota</taxon>
        <taxon>Ktedonobacteria</taxon>
        <taxon>Ktedonobacterales</taxon>
        <taxon>Ktedonobacteraceae</taxon>
        <taxon>Ktedonobacter</taxon>
    </lineage>
</organism>
<keyword evidence="3" id="KW-1185">Reference proteome</keyword>
<sequence>MRWHSCPTCGAELDRDENAARNLLRRYEEQGTLLPSKKPSKKGKSTRRVAGAGSALQHPVVSSEKLGRCRSPRLKAWGTSQDERVRQDERGTFRSRDTRLWYYQER</sequence>
<dbReference type="EMBL" id="ADVG01000002">
    <property type="protein sequence ID" value="EFH85505.1"/>
    <property type="molecule type" value="Genomic_DNA"/>
</dbReference>
<dbReference type="InParanoid" id="D6TNW9"/>
<gene>
    <name evidence="2" type="ORF">Krac_6727</name>
</gene>
<evidence type="ECO:0000256" key="1">
    <source>
        <dbReference type="SAM" id="MobiDB-lite"/>
    </source>
</evidence>
<reference evidence="2 3" key="1">
    <citation type="journal article" date="2011" name="Stand. Genomic Sci.">
        <title>Non-contiguous finished genome sequence and contextual data of the filamentous soil bacterium Ktedonobacter racemifer type strain (SOSP1-21).</title>
        <authorList>
            <person name="Chang Y.J."/>
            <person name="Land M."/>
            <person name="Hauser L."/>
            <person name="Chertkov O."/>
            <person name="Del Rio T.G."/>
            <person name="Nolan M."/>
            <person name="Copeland A."/>
            <person name="Tice H."/>
            <person name="Cheng J.F."/>
            <person name="Lucas S."/>
            <person name="Han C."/>
            <person name="Goodwin L."/>
            <person name="Pitluck S."/>
            <person name="Ivanova N."/>
            <person name="Ovchinikova G."/>
            <person name="Pati A."/>
            <person name="Chen A."/>
            <person name="Palaniappan K."/>
            <person name="Mavromatis K."/>
            <person name="Liolios K."/>
            <person name="Brettin T."/>
            <person name="Fiebig A."/>
            <person name="Rohde M."/>
            <person name="Abt B."/>
            <person name="Goker M."/>
            <person name="Detter J.C."/>
            <person name="Woyke T."/>
            <person name="Bristow J."/>
            <person name="Eisen J.A."/>
            <person name="Markowitz V."/>
            <person name="Hugenholtz P."/>
            <person name="Kyrpides N.C."/>
            <person name="Klenk H.P."/>
            <person name="Lapidus A."/>
        </authorList>
    </citation>
    <scope>NUCLEOTIDE SEQUENCE [LARGE SCALE GENOMIC DNA]</scope>
    <source>
        <strain evidence="3">DSM 44963</strain>
    </source>
</reference>
<dbReference type="AlphaFoldDB" id="D6TNW9"/>
<evidence type="ECO:0000313" key="3">
    <source>
        <dbReference type="Proteomes" id="UP000004508"/>
    </source>
</evidence>
<feature type="region of interest" description="Disordered" evidence="1">
    <location>
        <begin position="27"/>
        <end position="65"/>
    </location>
</feature>